<dbReference type="InterPro" id="IPR006615">
    <property type="entry name" value="Pept_C19_DUSP"/>
</dbReference>
<feature type="compositionally biased region" description="Polar residues" evidence="8">
    <location>
        <begin position="966"/>
        <end position="977"/>
    </location>
</feature>
<evidence type="ECO:0000256" key="4">
    <source>
        <dbReference type="ARBA" id="ARBA00022670"/>
    </source>
</evidence>
<evidence type="ECO:0000256" key="3">
    <source>
        <dbReference type="ARBA" id="ARBA00012759"/>
    </source>
</evidence>
<keyword evidence="4" id="KW-0645">Protease</keyword>
<dbReference type="Pfam" id="PF06337">
    <property type="entry name" value="DUSP"/>
    <property type="match status" value="1"/>
</dbReference>
<evidence type="ECO:0000313" key="11">
    <source>
        <dbReference type="EMBL" id="CZR61451.1"/>
    </source>
</evidence>
<gene>
    <name evidence="11" type="ORF">PAC_11347</name>
</gene>
<organism evidence="11 12">
    <name type="scientific">Phialocephala subalpina</name>
    <dbReference type="NCBI Taxonomy" id="576137"/>
    <lineage>
        <taxon>Eukaryota</taxon>
        <taxon>Fungi</taxon>
        <taxon>Dikarya</taxon>
        <taxon>Ascomycota</taxon>
        <taxon>Pezizomycotina</taxon>
        <taxon>Leotiomycetes</taxon>
        <taxon>Helotiales</taxon>
        <taxon>Mollisiaceae</taxon>
        <taxon>Phialocephala</taxon>
        <taxon>Phialocephala fortinii species complex</taxon>
    </lineage>
</organism>
<dbReference type="InterPro" id="IPR001394">
    <property type="entry name" value="Peptidase_C19_UCH"/>
</dbReference>
<dbReference type="Gene3D" id="3.90.70.10">
    <property type="entry name" value="Cysteine proteinases"/>
    <property type="match status" value="2"/>
</dbReference>
<dbReference type="EC" id="3.4.19.12" evidence="3"/>
<evidence type="ECO:0000256" key="8">
    <source>
        <dbReference type="SAM" id="MobiDB-lite"/>
    </source>
</evidence>
<dbReference type="PANTHER" id="PTHR21646">
    <property type="entry name" value="UBIQUITIN CARBOXYL-TERMINAL HYDROLASE"/>
    <property type="match status" value="1"/>
</dbReference>
<dbReference type="InterPro" id="IPR050185">
    <property type="entry name" value="Ub_carboxyl-term_hydrolase"/>
</dbReference>
<evidence type="ECO:0000256" key="5">
    <source>
        <dbReference type="ARBA" id="ARBA00022786"/>
    </source>
</evidence>
<dbReference type="Proteomes" id="UP000184330">
    <property type="component" value="Unassembled WGS sequence"/>
</dbReference>
<feature type="compositionally biased region" description="Low complexity" evidence="8">
    <location>
        <begin position="316"/>
        <end position="326"/>
    </location>
</feature>
<dbReference type="Gene3D" id="3.30.2230.10">
    <property type="entry name" value="DUSP-like"/>
    <property type="match status" value="1"/>
</dbReference>
<dbReference type="GO" id="GO:0016579">
    <property type="term" value="P:protein deubiquitination"/>
    <property type="evidence" value="ECO:0007669"/>
    <property type="project" value="InterPro"/>
</dbReference>
<feature type="compositionally biased region" description="Polar residues" evidence="8">
    <location>
        <begin position="39"/>
        <end position="58"/>
    </location>
</feature>
<feature type="region of interest" description="Disordered" evidence="8">
    <location>
        <begin position="303"/>
        <end position="334"/>
    </location>
</feature>
<dbReference type="PROSITE" id="PS50235">
    <property type="entry name" value="USP_3"/>
    <property type="match status" value="1"/>
</dbReference>
<feature type="region of interest" description="Disordered" evidence="8">
    <location>
        <begin position="413"/>
        <end position="456"/>
    </location>
</feature>
<feature type="compositionally biased region" description="Polar residues" evidence="8">
    <location>
        <begin position="306"/>
        <end position="315"/>
    </location>
</feature>
<proteinExistence type="inferred from homology"/>
<feature type="region of interest" description="Disordered" evidence="8">
    <location>
        <begin position="1"/>
        <end position="98"/>
    </location>
</feature>
<dbReference type="SUPFAM" id="SSF143791">
    <property type="entry name" value="DUSP-like"/>
    <property type="match status" value="1"/>
</dbReference>
<feature type="region of interest" description="Disordered" evidence="8">
    <location>
        <begin position="1434"/>
        <end position="1462"/>
    </location>
</feature>
<sequence>MGGAADLPQRSSSPLKRPASDLEGEAQSSQKDDVDMISVPNSETTEQVAESTQSSRARAQSVDMLRHEGQNNGAGGSAATEPEAGAGPTKSAETEVPSIDIQIKTVTTICEAAAEHLPSEGDKIYLVSNLWLNRVISRGSEARKNSKVELEGDIGPVDNSDIVQQIITDAFGKQHVRLKHGMGTEHFRLFPEEAWKLVMEWYGLMPGTLPIIRTAHNTNPDKNGLPNVQFEFNPPVFKIHRVYADNNTIHVAQKLKVTNPPTPILVFSQSSRYHDFLRQAKMQAGIDTGKRIRVWRVPRLQPAAEPTSTVANTATPPSSRPSSPAPGDFIGPVQRAPQDTWTQLLLDVQSFLKLDKGTEREAIDFPDHSTNKNYNGHMDLAMAGLGDDQTIVLDEHINNDMFVSNYVAKGAKSTTGTSNKTLAPSNSQTNSGRSSPAPSGPVTRGRAQKTGKPSGAVGLSNLGNTCYMNSALQCVRSVEELTKYFLTGAADKELNRDNPLGNGGAVASAYGELLLEIYRDNPPNSVAPRHFKNTIGRFAPSFSGYGQQDSQEFLGFLLDGLQEDLSRVKKKPYIEKPDSTDEMVNDPAAIREMAAKVWDITKQRDDSVIADLFTGMYKSTLVCPVCAKVSITFDPFNNLTLQLPIENSWSHQAFYFPLNDRPVEMTIDIDKNASFRTLKEFVSKRVKVPVERLFAAEEFKAKFYKVHKDTEVASEAVGNNDNLVIYELEAKPTNWPVAKKAKSSKKSNMISYHNNSDDDDVPEWDDPIAENMIVPVFHRRPNNTERNSSRNWSRKPWAIEPVPHFIMLTPQEARSEEMIKRKILQKVATFSTNPEFEDEYEVDASVADSADADMVITTGSDADSSGGSKVIAKSVDGEDDVVDVAMKDPSPTASPSPFKTRRPRFLVPESFLTPSLQNMFEVGYFSGAKEMIPTGWNVVDDDKAYPNINTRSPPTQLPIDDETGSERQSLNGRTQSDTSEDDAYSNGVSTSTRMVDEESSDEDAAPPPIPKSLPVRPAGPKSGVRVGYSKRRARGIKTYSKKGMQSTRKAPDLGRDRSTTESEPSDEGPLVRLGEGLVVDWNADAWEAMYGSDGPDDNMRGASTWNNMSSFNDPELTAKRAARQQRRKNGITLDDCLDEFGKEEILSEMDTWYCPRCKEHRRASKKFELWKTPDILVMHLKRFSSSGMRRDKVDVLVDFPVEGLDLSSRVIETEDGKQEIYDLFAVDDHWGGLGGGHYTAFAKNFHDGEWWEYNDSSTSKQRDHSRVVSASAYLLFYRRRSEVPLGGPRFQKIFQDYDNPAEPSEDDVSESGEDKSLVGNSSLRGSSSALTGVGAARHQPNRGSLDGEGMMTINPSALEKLPDYEAHEEEEGAAPLLLDDAARNDGLGLHASIEDEGIDMAMGYNDINYNSRPGGLMSQAWSFGNLNDLGSNSRGDHMISGTGSDAASDEVQHDSSASEGSMRDRFDEFANAAAEDEGVPFVDQSPVPDLDDEGQASAIAIQAHLMENMQSGVYPSQEYQVTADDEHFEVEEPAVEIHVKDNEDLKMD</sequence>
<feature type="domain" description="DUSP" evidence="10">
    <location>
        <begin position="97"/>
        <end position="216"/>
    </location>
</feature>
<evidence type="ECO:0000256" key="2">
    <source>
        <dbReference type="ARBA" id="ARBA00009085"/>
    </source>
</evidence>
<evidence type="ECO:0000256" key="1">
    <source>
        <dbReference type="ARBA" id="ARBA00000707"/>
    </source>
</evidence>
<evidence type="ECO:0000259" key="10">
    <source>
        <dbReference type="PROSITE" id="PS51283"/>
    </source>
</evidence>
<dbReference type="InterPro" id="IPR018200">
    <property type="entry name" value="USP_CS"/>
</dbReference>
<accession>A0A1L7X8V4</accession>
<dbReference type="InterPro" id="IPR035927">
    <property type="entry name" value="DUSP-like_sf"/>
</dbReference>
<name>A0A1L7X8V4_9HELO</name>
<keyword evidence="7" id="KW-0788">Thiol protease</keyword>
<dbReference type="PROSITE" id="PS51283">
    <property type="entry name" value="DUSP"/>
    <property type="match status" value="1"/>
</dbReference>
<dbReference type="OrthoDB" id="952271at2759"/>
<dbReference type="GO" id="GO:0006508">
    <property type="term" value="P:proteolysis"/>
    <property type="evidence" value="ECO:0007669"/>
    <property type="project" value="UniProtKB-KW"/>
</dbReference>
<reference evidence="11 12" key="1">
    <citation type="submission" date="2016-03" db="EMBL/GenBank/DDBJ databases">
        <authorList>
            <person name="Ploux O."/>
        </authorList>
    </citation>
    <scope>NUCLEOTIDE SEQUENCE [LARGE SCALE GENOMIC DNA]</scope>
    <source>
        <strain evidence="11 12">UAMH 11012</strain>
    </source>
</reference>
<feature type="compositionally biased region" description="Polar residues" evidence="8">
    <location>
        <begin position="1318"/>
        <end position="1330"/>
    </location>
</feature>
<protein>
    <recommendedName>
        <fullName evidence="3">ubiquitinyl hydrolase 1</fullName>
        <ecNumber evidence="3">3.4.19.12</ecNumber>
    </recommendedName>
</protein>
<dbReference type="InterPro" id="IPR038765">
    <property type="entry name" value="Papain-like_cys_pep_sf"/>
</dbReference>
<dbReference type="PROSITE" id="PS00973">
    <property type="entry name" value="USP_2"/>
    <property type="match status" value="1"/>
</dbReference>
<dbReference type="PANTHER" id="PTHR21646:SF24">
    <property type="entry name" value="UBIQUITIN CARBOXYL-TERMINAL HYDROLASE"/>
    <property type="match status" value="1"/>
</dbReference>
<evidence type="ECO:0000259" key="9">
    <source>
        <dbReference type="PROSITE" id="PS50235"/>
    </source>
</evidence>
<feature type="compositionally biased region" description="Basic and acidic residues" evidence="8">
    <location>
        <begin position="1049"/>
        <end position="1060"/>
    </location>
</feature>
<keyword evidence="5" id="KW-0833">Ubl conjugation pathway</keyword>
<dbReference type="PROSITE" id="PS00972">
    <property type="entry name" value="USP_1"/>
    <property type="match status" value="1"/>
</dbReference>
<keyword evidence="6 11" id="KW-0378">Hydrolase</keyword>
<feature type="compositionally biased region" description="Polar residues" evidence="8">
    <location>
        <begin position="413"/>
        <end position="437"/>
    </location>
</feature>
<dbReference type="CDD" id="cd02674">
    <property type="entry name" value="Peptidase_C19R"/>
    <property type="match status" value="1"/>
</dbReference>
<dbReference type="STRING" id="576137.A0A1L7X8V4"/>
<evidence type="ECO:0000256" key="6">
    <source>
        <dbReference type="ARBA" id="ARBA00022801"/>
    </source>
</evidence>
<evidence type="ECO:0000313" key="12">
    <source>
        <dbReference type="Proteomes" id="UP000184330"/>
    </source>
</evidence>
<dbReference type="Pfam" id="PF00443">
    <property type="entry name" value="UCH"/>
    <property type="match status" value="1"/>
</dbReference>
<dbReference type="SUPFAM" id="SSF54001">
    <property type="entry name" value="Cysteine proteinases"/>
    <property type="match status" value="1"/>
</dbReference>
<dbReference type="EMBL" id="FJOG01000018">
    <property type="protein sequence ID" value="CZR61451.1"/>
    <property type="molecule type" value="Genomic_DNA"/>
</dbReference>
<comment type="similarity">
    <text evidence="2">Belongs to the peptidase C19 family.</text>
</comment>
<evidence type="ECO:0000256" key="7">
    <source>
        <dbReference type="ARBA" id="ARBA00022807"/>
    </source>
</evidence>
<feature type="region of interest" description="Disordered" evidence="8">
    <location>
        <begin position="945"/>
        <end position="1070"/>
    </location>
</feature>
<dbReference type="GO" id="GO:0004843">
    <property type="term" value="F:cysteine-type deubiquitinase activity"/>
    <property type="evidence" value="ECO:0007669"/>
    <property type="project" value="UniProtKB-EC"/>
</dbReference>
<feature type="domain" description="USP" evidence="9">
    <location>
        <begin position="457"/>
        <end position="1280"/>
    </location>
</feature>
<dbReference type="InterPro" id="IPR028889">
    <property type="entry name" value="USP"/>
</dbReference>
<feature type="region of interest" description="Disordered" evidence="8">
    <location>
        <begin position="1294"/>
        <end position="1352"/>
    </location>
</feature>
<keyword evidence="12" id="KW-1185">Reference proteome</keyword>
<comment type="catalytic activity">
    <reaction evidence="1">
        <text>Thiol-dependent hydrolysis of ester, thioester, amide, peptide and isopeptide bonds formed by the C-terminal Gly of ubiquitin (a 76-residue protein attached to proteins as an intracellular targeting signal).</text>
        <dbReference type="EC" id="3.4.19.12"/>
    </reaction>
</comment>